<evidence type="ECO:0000256" key="2">
    <source>
        <dbReference type="ARBA" id="ARBA00022755"/>
    </source>
</evidence>
<evidence type="ECO:0000313" key="7">
    <source>
        <dbReference type="EMBL" id="NNU16911.1"/>
    </source>
</evidence>
<dbReference type="GO" id="GO:0005829">
    <property type="term" value="C:cytosol"/>
    <property type="evidence" value="ECO:0007669"/>
    <property type="project" value="TreeGrafter"/>
</dbReference>
<dbReference type="SUPFAM" id="SSF56059">
    <property type="entry name" value="Glutathione synthetase ATP-binding domain-like"/>
    <property type="match status" value="1"/>
</dbReference>
<feature type="binding site" evidence="4">
    <location>
        <position position="211"/>
    </location>
    <ligand>
        <name>ATP</name>
        <dbReference type="ChEBI" id="CHEBI:30616"/>
    </ligand>
</feature>
<dbReference type="UniPathway" id="UPA00074">
    <property type="reaction ID" value="UER00942"/>
</dbReference>
<name>A0A7Y3W643_9PROT</name>
<dbReference type="SUPFAM" id="SSF52440">
    <property type="entry name" value="PreATP-grasp domain"/>
    <property type="match status" value="1"/>
</dbReference>
<dbReference type="Pfam" id="PF22660">
    <property type="entry name" value="RS_preATP-grasp-like"/>
    <property type="match status" value="1"/>
</dbReference>
<dbReference type="InterPro" id="IPR040686">
    <property type="entry name" value="PurK_C"/>
</dbReference>
<dbReference type="AlphaFoldDB" id="A0A7Y3W643"/>
<dbReference type="GO" id="GO:0004638">
    <property type="term" value="F:phosphoribosylaminoimidazole carboxylase activity"/>
    <property type="evidence" value="ECO:0007669"/>
    <property type="project" value="InterPro"/>
</dbReference>
<feature type="binding site" evidence="4">
    <location>
        <position position="106"/>
    </location>
    <ligand>
        <name>ATP</name>
        <dbReference type="ChEBI" id="CHEBI:30616"/>
    </ligand>
</feature>
<comment type="function">
    <text evidence="4">Catalyzes the ATP-dependent conversion of 5-aminoimidazole ribonucleotide (AIR) and HCO(3)(-) to N5-carboxyaminoimidazole ribonucleotide (N5-CAIR).</text>
</comment>
<comment type="caution">
    <text evidence="4">Lacks conserved residue(s) required for the propagation of feature annotation.</text>
</comment>
<dbReference type="InterPro" id="IPR011054">
    <property type="entry name" value="Rudment_hybrid_motif"/>
</dbReference>
<dbReference type="HAMAP" id="MF_01928">
    <property type="entry name" value="PurK"/>
    <property type="match status" value="1"/>
</dbReference>
<dbReference type="InterPro" id="IPR003135">
    <property type="entry name" value="ATP-grasp_carboxylate-amine"/>
</dbReference>
<dbReference type="InterPro" id="IPR016185">
    <property type="entry name" value="PreATP-grasp_dom_sf"/>
</dbReference>
<dbReference type="PROSITE" id="PS50975">
    <property type="entry name" value="ATP_GRASP"/>
    <property type="match status" value="1"/>
</dbReference>
<keyword evidence="8" id="KW-1185">Reference proteome</keyword>
<dbReference type="InterPro" id="IPR011761">
    <property type="entry name" value="ATP-grasp"/>
</dbReference>
<dbReference type="InterPro" id="IPR005875">
    <property type="entry name" value="PurK"/>
</dbReference>
<dbReference type="PANTHER" id="PTHR11609:SF5">
    <property type="entry name" value="PHOSPHORIBOSYLAMINOIMIDAZOLE CARBOXYLASE"/>
    <property type="match status" value="1"/>
</dbReference>
<dbReference type="EC" id="6.3.4.18" evidence="4 5"/>
<comment type="subunit">
    <text evidence="4 5">Homodimer.</text>
</comment>
<comment type="function">
    <text evidence="5">Catalyzes the ATP-dependent conversion of 5-aminoimidazole ribonucleotide (AIR) and HCO(3)- to N5-carboxyaminoimidazole ribonucleotide (N5-CAIR).</text>
</comment>
<dbReference type="GO" id="GO:0005524">
    <property type="term" value="F:ATP binding"/>
    <property type="evidence" value="ECO:0007669"/>
    <property type="project" value="UniProtKB-UniRule"/>
</dbReference>
<dbReference type="RefSeq" id="WP_173199828.1">
    <property type="nucleotide sequence ID" value="NZ_JABFCX010000003.1"/>
</dbReference>
<feature type="binding site" evidence="4">
    <location>
        <position position="188"/>
    </location>
    <ligand>
        <name>ATP</name>
        <dbReference type="ChEBI" id="CHEBI:30616"/>
    </ligand>
</feature>
<evidence type="ECO:0000259" key="6">
    <source>
        <dbReference type="PROSITE" id="PS50975"/>
    </source>
</evidence>
<dbReference type="InterPro" id="IPR013815">
    <property type="entry name" value="ATP_grasp_subdomain_1"/>
</dbReference>
<accession>A0A7Y3W643</accession>
<evidence type="ECO:0000256" key="1">
    <source>
        <dbReference type="ARBA" id="ARBA00022741"/>
    </source>
</evidence>
<dbReference type="Proteomes" id="UP000536835">
    <property type="component" value="Unassembled WGS sequence"/>
</dbReference>
<organism evidence="7 8">
    <name type="scientific">Parvularcula mediterranea</name>
    <dbReference type="NCBI Taxonomy" id="2732508"/>
    <lineage>
        <taxon>Bacteria</taxon>
        <taxon>Pseudomonadati</taxon>
        <taxon>Pseudomonadota</taxon>
        <taxon>Alphaproteobacteria</taxon>
        <taxon>Parvularculales</taxon>
        <taxon>Parvularculaceae</taxon>
        <taxon>Parvularcula</taxon>
    </lineage>
</organism>
<keyword evidence="4 5" id="KW-0436">Ligase</keyword>
<feature type="domain" description="ATP-grasp" evidence="6">
    <location>
        <begin position="110"/>
        <end position="294"/>
    </location>
</feature>
<dbReference type="EMBL" id="JABFCX010000003">
    <property type="protein sequence ID" value="NNU16911.1"/>
    <property type="molecule type" value="Genomic_DNA"/>
</dbReference>
<dbReference type="Gene3D" id="3.30.1490.20">
    <property type="entry name" value="ATP-grasp fold, A domain"/>
    <property type="match status" value="1"/>
</dbReference>
<dbReference type="PANTHER" id="PTHR11609">
    <property type="entry name" value="PURINE BIOSYNTHESIS PROTEIN 6/7, PUR6/7"/>
    <property type="match status" value="1"/>
</dbReference>
<dbReference type="Gene3D" id="3.40.50.20">
    <property type="match status" value="1"/>
</dbReference>
<reference evidence="7 8" key="1">
    <citation type="submission" date="2020-05" db="EMBL/GenBank/DDBJ databases">
        <title>Parvularcula mediterraneae sp. nov., isolated from polypropylene straw from shallow seawater of the seashore of Laganas in Zakynthos island, Greece.</title>
        <authorList>
            <person name="Szabo I."/>
            <person name="Al-Omari J."/>
            <person name="Rado J."/>
            <person name="Szerdahelyi G.S."/>
        </authorList>
    </citation>
    <scope>NUCLEOTIDE SEQUENCE [LARGE SCALE GENOMIC DNA]</scope>
    <source>
        <strain evidence="7 8">ZS-1/3</strain>
    </source>
</reference>
<keyword evidence="1 4" id="KW-0547">Nucleotide-binding</keyword>
<dbReference type="NCBIfam" id="NF004676">
    <property type="entry name" value="PRK06019.1-2"/>
    <property type="match status" value="1"/>
</dbReference>
<dbReference type="NCBIfam" id="TIGR01161">
    <property type="entry name" value="purK"/>
    <property type="match status" value="1"/>
</dbReference>
<proteinExistence type="inferred from homology"/>
<comment type="catalytic activity">
    <reaction evidence="4 5">
        <text>5-amino-1-(5-phospho-beta-D-ribosyl)imidazole + hydrogencarbonate + ATP = 5-carboxyamino-1-(5-phospho-D-ribosyl)imidazole + ADP + phosphate + 2 H(+)</text>
        <dbReference type="Rhea" id="RHEA:19317"/>
        <dbReference type="ChEBI" id="CHEBI:15378"/>
        <dbReference type="ChEBI" id="CHEBI:17544"/>
        <dbReference type="ChEBI" id="CHEBI:30616"/>
        <dbReference type="ChEBI" id="CHEBI:43474"/>
        <dbReference type="ChEBI" id="CHEBI:58730"/>
        <dbReference type="ChEBI" id="CHEBI:137981"/>
        <dbReference type="ChEBI" id="CHEBI:456216"/>
        <dbReference type="EC" id="6.3.4.18"/>
    </reaction>
</comment>
<dbReference type="NCBIfam" id="NF004679">
    <property type="entry name" value="PRK06019.1-5"/>
    <property type="match status" value="1"/>
</dbReference>
<comment type="similarity">
    <text evidence="4 5">Belongs to the PurK/PurT family.</text>
</comment>
<dbReference type="GO" id="GO:0046872">
    <property type="term" value="F:metal ion binding"/>
    <property type="evidence" value="ECO:0007669"/>
    <property type="project" value="InterPro"/>
</dbReference>
<feature type="binding site" evidence="4">
    <location>
        <begin position="150"/>
        <end position="156"/>
    </location>
    <ligand>
        <name>ATP</name>
        <dbReference type="ChEBI" id="CHEBI:30616"/>
    </ligand>
</feature>
<feature type="binding site" evidence="4">
    <location>
        <begin position="264"/>
        <end position="265"/>
    </location>
    <ligand>
        <name>ATP</name>
        <dbReference type="ChEBI" id="CHEBI:30616"/>
    </ligand>
</feature>
<keyword evidence="3 4" id="KW-0067">ATP-binding</keyword>
<dbReference type="GO" id="GO:0034028">
    <property type="term" value="F:5-(carboxyamino)imidazole ribonucleotide synthase activity"/>
    <property type="evidence" value="ECO:0007669"/>
    <property type="project" value="UniProtKB-UniRule"/>
</dbReference>
<evidence type="ECO:0000313" key="8">
    <source>
        <dbReference type="Proteomes" id="UP000536835"/>
    </source>
</evidence>
<dbReference type="InterPro" id="IPR054350">
    <property type="entry name" value="PurT/PurK_preATP-grasp"/>
</dbReference>
<evidence type="ECO:0000256" key="3">
    <source>
        <dbReference type="ARBA" id="ARBA00022840"/>
    </source>
</evidence>
<comment type="pathway">
    <text evidence="4 5">Purine metabolism; IMP biosynthesis via de novo pathway; 5-amino-1-(5-phospho-D-ribosyl)imidazole-4-carboxylate from 5-amino-1-(5-phospho-D-ribosyl)imidazole (N5-CAIR route): step 1/2.</text>
</comment>
<dbReference type="GO" id="GO:0006189">
    <property type="term" value="P:'de novo' IMP biosynthetic process"/>
    <property type="evidence" value="ECO:0007669"/>
    <property type="project" value="UniProtKB-UniRule"/>
</dbReference>
<dbReference type="Pfam" id="PF02222">
    <property type="entry name" value="ATP-grasp"/>
    <property type="match status" value="1"/>
</dbReference>
<dbReference type="SUPFAM" id="SSF51246">
    <property type="entry name" value="Rudiment single hybrid motif"/>
    <property type="match status" value="1"/>
</dbReference>
<evidence type="ECO:0000256" key="5">
    <source>
        <dbReference type="RuleBase" id="RU361200"/>
    </source>
</evidence>
<evidence type="ECO:0000256" key="4">
    <source>
        <dbReference type="HAMAP-Rule" id="MF_01928"/>
    </source>
</evidence>
<keyword evidence="2 4" id="KW-0658">Purine biosynthesis</keyword>
<dbReference type="Gene3D" id="3.30.470.20">
    <property type="entry name" value="ATP-grasp fold, B domain"/>
    <property type="match status" value="1"/>
</dbReference>
<dbReference type="Pfam" id="PF17769">
    <property type="entry name" value="PurK_C"/>
    <property type="match status" value="1"/>
</dbReference>
<sequence length="355" mass="38038">MLEPGSTIGILGVGQLGRMLASAAAKLGFKTAVYGPSAETSPAGQVAGRCFTGEYEDEDAVRAFAEHCDAVTYEFENVPAATAAAVTDTGTTLAPNAKALAASQERLREKDLFRSLNIGTVPYWAIENEADLSAALPEAGRSILKTRRFGYDGKGQERLNGDEDAGKVLSELGGGPWILEGMASFDRELSQVAARSAKGEIAFFDLCENQHKDGILARSVIPAEVSAEVASQAREAVRLVLEHLDYVGVLTVEFFDVGGELLANEMAPRVHNSGHHTLEACSVSQFEQQIRAVAGWPLRDPETVRPMEMLNLVGAEADEWAALAADPNVDLTLYGKGEARPGRKMGHAVRPWRKG</sequence>
<protein>
    <recommendedName>
        <fullName evidence="4 5">N5-carboxyaminoimidazole ribonucleotide synthase</fullName>
        <shortName evidence="4 5">N5-CAIR synthase</shortName>
        <ecNumber evidence="4 5">6.3.4.18</ecNumber>
    </recommendedName>
    <alternativeName>
        <fullName evidence="4 5">5-(carboxyamino)imidazole ribonucleotide synthetase</fullName>
    </alternativeName>
</protein>
<comment type="caution">
    <text evidence="7">The sequence shown here is derived from an EMBL/GenBank/DDBJ whole genome shotgun (WGS) entry which is preliminary data.</text>
</comment>
<gene>
    <name evidence="4 5" type="primary">purK</name>
    <name evidence="7" type="ORF">HK107_11335</name>
</gene>
<feature type="binding site" evidence="4">
    <location>
        <position position="145"/>
    </location>
    <ligand>
        <name>ATP</name>
        <dbReference type="ChEBI" id="CHEBI:30616"/>
    </ligand>
</feature>